<dbReference type="EMBL" id="BTRK01000002">
    <property type="protein sequence ID" value="GMR37923.1"/>
    <property type="molecule type" value="Genomic_DNA"/>
</dbReference>
<protein>
    <submittedName>
        <fullName evidence="2">Uncharacterized protein</fullName>
    </submittedName>
</protein>
<evidence type="ECO:0000313" key="3">
    <source>
        <dbReference type="Proteomes" id="UP001328107"/>
    </source>
</evidence>
<keyword evidence="3" id="KW-1185">Reference proteome</keyword>
<evidence type="ECO:0000313" key="2">
    <source>
        <dbReference type="EMBL" id="GMR37923.1"/>
    </source>
</evidence>
<dbReference type="Proteomes" id="UP001328107">
    <property type="component" value="Unassembled WGS sequence"/>
</dbReference>
<comment type="caution">
    <text evidence="2">The sequence shown here is derived from an EMBL/GenBank/DDBJ whole genome shotgun (WGS) entry which is preliminary data.</text>
</comment>
<reference evidence="2" key="2">
    <citation type="submission" date="2023-06" db="EMBL/GenBank/DDBJ databases">
        <title>Genome assembly of Pristionchus species.</title>
        <authorList>
            <person name="Yoshida K."/>
            <person name="Sommer R.J."/>
        </authorList>
    </citation>
    <scope>NUCLEOTIDE SEQUENCE</scope>
    <source>
        <strain evidence="2 3">RS5460</strain>
    </source>
</reference>
<sequence length="103" mass="11123">SAGQEIHELIGKSIGDCSRQVVRTSVAWLSGDVSEYGEGLGNLFSVDLKHGNGLEGEGLLQFEPFGLRNPIIFIGNSRNGEHHANRLSASTNIEVGQLVVRHE</sequence>
<organism evidence="2 3">
    <name type="scientific">Pristionchus mayeri</name>
    <dbReference type="NCBI Taxonomy" id="1317129"/>
    <lineage>
        <taxon>Eukaryota</taxon>
        <taxon>Metazoa</taxon>
        <taxon>Ecdysozoa</taxon>
        <taxon>Nematoda</taxon>
        <taxon>Chromadorea</taxon>
        <taxon>Rhabditida</taxon>
        <taxon>Rhabditina</taxon>
        <taxon>Diplogasteromorpha</taxon>
        <taxon>Diplogasteroidea</taxon>
        <taxon>Neodiplogasteridae</taxon>
        <taxon>Pristionchus</taxon>
    </lineage>
</organism>
<evidence type="ECO:0000313" key="1">
    <source>
        <dbReference type="EMBL" id="GMR37921.1"/>
    </source>
</evidence>
<proteinExistence type="predicted"/>
<feature type="non-terminal residue" evidence="2">
    <location>
        <position position="1"/>
    </location>
</feature>
<reference evidence="3" key="1">
    <citation type="submission" date="2022-10" db="EMBL/GenBank/DDBJ databases">
        <title>Genome assembly of Pristionchus species.</title>
        <authorList>
            <person name="Yoshida K."/>
            <person name="Sommer R.J."/>
        </authorList>
    </citation>
    <scope>NUCLEOTIDE SEQUENCE [LARGE SCALE GENOMIC DNA]</scope>
    <source>
        <strain evidence="3">RS5460</strain>
    </source>
</reference>
<name>A0AAN5C5A6_9BILA</name>
<dbReference type="EMBL" id="BTRK01000002">
    <property type="protein sequence ID" value="GMR37921.1"/>
    <property type="molecule type" value="Genomic_DNA"/>
</dbReference>
<accession>A0AAN5C5A6</accession>
<gene>
    <name evidence="1" type="ORF">PMAYCL1PPCAC_08116</name>
    <name evidence="2" type="ORF">PMAYCL1PPCAC_08118</name>
</gene>
<dbReference type="AlphaFoldDB" id="A0AAN5C5A6"/>